<organism evidence="1 2">
    <name type="scientific">Neocallimastix californiae</name>
    <dbReference type="NCBI Taxonomy" id="1754190"/>
    <lineage>
        <taxon>Eukaryota</taxon>
        <taxon>Fungi</taxon>
        <taxon>Fungi incertae sedis</taxon>
        <taxon>Chytridiomycota</taxon>
        <taxon>Chytridiomycota incertae sedis</taxon>
        <taxon>Neocallimastigomycetes</taxon>
        <taxon>Neocallimastigales</taxon>
        <taxon>Neocallimastigaceae</taxon>
        <taxon>Neocallimastix</taxon>
    </lineage>
</organism>
<evidence type="ECO:0000313" key="1">
    <source>
        <dbReference type="EMBL" id="ORY74976.1"/>
    </source>
</evidence>
<dbReference type="AlphaFoldDB" id="A0A1Y2EV00"/>
<comment type="caution">
    <text evidence="1">The sequence shown here is derived from an EMBL/GenBank/DDBJ whole genome shotgun (WGS) entry which is preliminary data.</text>
</comment>
<gene>
    <name evidence="1" type="ORF">LY90DRAFT_632956</name>
</gene>
<dbReference type="EMBL" id="MCOG01000027">
    <property type="protein sequence ID" value="ORY74976.1"/>
    <property type="molecule type" value="Genomic_DNA"/>
</dbReference>
<keyword evidence="2" id="KW-1185">Reference proteome</keyword>
<sequence length="185" mass="21421">MNKHNKYIYKIKKFPKKKKLKNKKRELTTNMMDRYDHTLWEKITELGNCLEDKSGDKYYSGLVDAANDIQSPDLRFSTLVEIGNLAAIDGSCEAFQKASNYLLKIVSSASPDIALERLKKQMQSYCFTEKVGYIPDYMECWNNRGALEILIRIAPRIKGGNKVLRNETATLCRILLQKLKEFKKK</sequence>
<name>A0A1Y2EV00_9FUNG</name>
<proteinExistence type="predicted"/>
<dbReference type="Proteomes" id="UP000193920">
    <property type="component" value="Unassembled WGS sequence"/>
</dbReference>
<protein>
    <submittedName>
        <fullName evidence="1">Uncharacterized protein</fullName>
    </submittedName>
</protein>
<dbReference type="OrthoDB" id="10495079at2759"/>
<reference evidence="1 2" key="1">
    <citation type="submission" date="2016-08" db="EMBL/GenBank/DDBJ databases">
        <title>A Parts List for Fungal Cellulosomes Revealed by Comparative Genomics.</title>
        <authorList>
            <consortium name="DOE Joint Genome Institute"/>
            <person name="Haitjema C.H."/>
            <person name="Gilmore S.P."/>
            <person name="Henske J.K."/>
            <person name="Solomon K.V."/>
            <person name="De Groot R."/>
            <person name="Kuo A."/>
            <person name="Mondo S.J."/>
            <person name="Salamov A.A."/>
            <person name="Labutti K."/>
            <person name="Zhao Z."/>
            <person name="Chiniquy J."/>
            <person name="Barry K."/>
            <person name="Brewer H.M."/>
            <person name="Purvine S.O."/>
            <person name="Wright A.T."/>
            <person name="Boxma B."/>
            <person name="Van Alen T."/>
            <person name="Hackstein J.H."/>
            <person name="Baker S.E."/>
            <person name="Grigoriev I.V."/>
            <person name="O'Malley M.A."/>
        </authorList>
    </citation>
    <scope>NUCLEOTIDE SEQUENCE [LARGE SCALE GENOMIC DNA]</scope>
    <source>
        <strain evidence="1 2">G1</strain>
    </source>
</reference>
<evidence type="ECO:0000313" key="2">
    <source>
        <dbReference type="Proteomes" id="UP000193920"/>
    </source>
</evidence>
<accession>A0A1Y2EV00</accession>